<dbReference type="GO" id="GO:0016757">
    <property type="term" value="F:glycosyltransferase activity"/>
    <property type="evidence" value="ECO:0007669"/>
    <property type="project" value="InterPro"/>
</dbReference>
<feature type="domain" description="Glycosyl transferase family 1" evidence="1">
    <location>
        <begin position="192"/>
        <end position="333"/>
    </location>
</feature>
<evidence type="ECO:0000259" key="2">
    <source>
        <dbReference type="Pfam" id="PF13439"/>
    </source>
</evidence>
<reference evidence="3 4" key="1">
    <citation type="submission" date="2020-09" db="EMBL/GenBank/DDBJ databases">
        <title>Genomic characterization of a novel Parvarchaeota family in acid mine drainage sediments.</title>
        <authorList>
            <person name="Luo Z.-H."/>
        </authorList>
    </citation>
    <scope>NUCLEOTIDE SEQUENCE [LARGE SCALE GENOMIC DNA]</scope>
    <source>
        <strain evidence="3">MAS1_bins.189</strain>
    </source>
</reference>
<dbReference type="CDD" id="cd03801">
    <property type="entry name" value="GT4_PimA-like"/>
    <property type="match status" value="1"/>
</dbReference>
<dbReference type="AlphaFoldDB" id="A0A8T3UV16"/>
<feature type="domain" description="Glycosyltransferase subfamily 4-like N-terminal" evidence="2">
    <location>
        <begin position="15"/>
        <end position="188"/>
    </location>
</feature>
<name>A0A8T3UV16_9ARCH</name>
<evidence type="ECO:0000313" key="3">
    <source>
        <dbReference type="EMBL" id="MBE5728446.1"/>
    </source>
</evidence>
<organism evidence="3 4">
    <name type="scientific">Candidatus Acidifodinimicrobium mancum</name>
    <dbReference type="NCBI Taxonomy" id="2898728"/>
    <lineage>
        <taxon>Archaea</taxon>
        <taxon>Candidatus Parvarchaeota</taxon>
        <taxon>Candidatus Acidifodinimicrobiaceae</taxon>
        <taxon>Candidatus Acidifodinimicrobium</taxon>
    </lineage>
</organism>
<comment type="caution">
    <text evidence="3">The sequence shown here is derived from an EMBL/GenBank/DDBJ whole genome shotgun (WGS) entry which is preliminary data.</text>
</comment>
<dbReference type="SUPFAM" id="SSF53756">
    <property type="entry name" value="UDP-Glycosyltransferase/glycogen phosphorylase"/>
    <property type="match status" value="1"/>
</dbReference>
<dbReference type="EMBL" id="JADFAR010000012">
    <property type="protein sequence ID" value="MBE5728446.1"/>
    <property type="molecule type" value="Genomic_DNA"/>
</dbReference>
<evidence type="ECO:0000259" key="1">
    <source>
        <dbReference type="Pfam" id="PF00534"/>
    </source>
</evidence>
<dbReference type="InterPro" id="IPR028098">
    <property type="entry name" value="Glyco_trans_4-like_N"/>
</dbReference>
<protein>
    <submittedName>
        <fullName evidence="3">Glycosyltransferase family 4 protein</fullName>
    </submittedName>
</protein>
<evidence type="ECO:0000313" key="4">
    <source>
        <dbReference type="Proteomes" id="UP000718571"/>
    </source>
</evidence>
<dbReference type="Pfam" id="PF13439">
    <property type="entry name" value="Glyco_transf_4"/>
    <property type="match status" value="1"/>
</dbReference>
<accession>A0A8T3UV16</accession>
<dbReference type="PANTHER" id="PTHR45947:SF3">
    <property type="entry name" value="SULFOQUINOVOSYL TRANSFERASE SQD2"/>
    <property type="match status" value="1"/>
</dbReference>
<proteinExistence type="predicted"/>
<dbReference type="InterPro" id="IPR001296">
    <property type="entry name" value="Glyco_trans_1"/>
</dbReference>
<dbReference type="Gene3D" id="3.40.50.2000">
    <property type="entry name" value="Glycogen Phosphorylase B"/>
    <property type="match status" value="2"/>
</dbReference>
<dbReference type="InterPro" id="IPR050194">
    <property type="entry name" value="Glycosyltransferase_grp1"/>
</dbReference>
<dbReference type="Proteomes" id="UP000718571">
    <property type="component" value="Unassembled WGS sequence"/>
</dbReference>
<dbReference type="Pfam" id="PF00534">
    <property type="entry name" value="Glycos_transf_1"/>
    <property type="match status" value="1"/>
</dbReference>
<gene>
    <name evidence="3" type="ORF">IHE51_01135</name>
</gene>
<dbReference type="PANTHER" id="PTHR45947">
    <property type="entry name" value="SULFOQUINOVOSYL TRANSFERASE SQD2"/>
    <property type="match status" value="1"/>
</dbReference>
<sequence length="376" mass="42131">MKVLMLAWEFPPNIVGGLGRHSYNLVKALNSLGIHVELFLPRGKYTIIPGVDYIILPEEIKFSVYSNVHNLSVAYLDLLERVRAYTDAAVMSALTKDFDIIHANDWLTALAGIKVKELAGKKLIVTIHSTEYTRTIGHPWKFIEDIERMAVQKADVVVTVSEYSKNMISRLYNISPDKIKVIYNAIDQNEYSKHRLNANSKLVLYVGRLSPQKGVDHLIRAFKLVSENDKDAILGIAGEGPELGKLIDLTIDLDLQGRVIFFGRVSEEELHLLYSIASVFVMPSVSEPFGITALEAIASRVPTIISIESGVSEVVNNTFKVNFWDSYQMADIILGILNYNGVGDELSKNASAEIKKLTWENSARQFIDLYKQLLSN</sequence>